<accession>A0ABQ1QND7</accession>
<dbReference type="Proteomes" id="UP000630594">
    <property type="component" value="Unassembled WGS sequence"/>
</dbReference>
<gene>
    <name evidence="3" type="ORF">GCM10007231_33450</name>
</gene>
<feature type="transmembrane region" description="Helical" evidence="2">
    <location>
        <begin position="23"/>
        <end position="42"/>
    </location>
</feature>
<keyword evidence="2" id="KW-0812">Transmembrane</keyword>
<keyword evidence="4" id="KW-1185">Reference proteome</keyword>
<feature type="compositionally biased region" description="Basic residues" evidence="1">
    <location>
        <begin position="89"/>
        <end position="99"/>
    </location>
</feature>
<sequence>MVTAALLSLAAYAVEVQAESGTPWILLAAGPVGAVAVYWGLFRYYRNTDKSHSFERETLIESQPIVGHETKFDTVRGTERREVSGNNVSKHRQRVRRLD</sequence>
<keyword evidence="2" id="KW-1133">Transmembrane helix</keyword>
<dbReference type="EMBL" id="BMCK01000006">
    <property type="protein sequence ID" value="GGD31205.1"/>
    <property type="molecule type" value="Genomic_DNA"/>
</dbReference>
<comment type="caution">
    <text evidence="3">The sequence shown here is derived from an EMBL/GenBank/DDBJ whole genome shotgun (WGS) entry which is preliminary data.</text>
</comment>
<evidence type="ECO:0000256" key="1">
    <source>
        <dbReference type="SAM" id="MobiDB-lite"/>
    </source>
</evidence>
<reference evidence="4" key="1">
    <citation type="journal article" date="2019" name="Int. J. Syst. Evol. Microbiol.">
        <title>The Global Catalogue of Microorganisms (GCM) 10K type strain sequencing project: providing services to taxonomists for standard genome sequencing and annotation.</title>
        <authorList>
            <consortium name="The Broad Institute Genomics Platform"/>
            <consortium name="The Broad Institute Genome Sequencing Center for Infectious Disease"/>
            <person name="Wu L."/>
            <person name="Ma J."/>
        </authorList>
    </citation>
    <scope>NUCLEOTIDE SEQUENCE [LARGE SCALE GENOMIC DNA]</scope>
    <source>
        <strain evidence="4">CCM 7403</strain>
    </source>
</reference>
<keyword evidence="2" id="KW-0472">Membrane</keyword>
<feature type="region of interest" description="Disordered" evidence="1">
    <location>
        <begin position="71"/>
        <end position="99"/>
    </location>
</feature>
<proteinExistence type="predicted"/>
<name>A0ABQ1QND7_9ACTN</name>
<organism evidence="3 4">
    <name type="scientific">Nocardioides daphniae</name>
    <dbReference type="NCBI Taxonomy" id="402297"/>
    <lineage>
        <taxon>Bacteria</taxon>
        <taxon>Bacillati</taxon>
        <taxon>Actinomycetota</taxon>
        <taxon>Actinomycetes</taxon>
        <taxon>Propionibacteriales</taxon>
        <taxon>Nocardioidaceae</taxon>
        <taxon>Nocardioides</taxon>
    </lineage>
</organism>
<evidence type="ECO:0000313" key="3">
    <source>
        <dbReference type="EMBL" id="GGD31205.1"/>
    </source>
</evidence>
<feature type="compositionally biased region" description="Basic and acidic residues" evidence="1">
    <location>
        <begin position="71"/>
        <end position="83"/>
    </location>
</feature>
<protein>
    <submittedName>
        <fullName evidence="3">Uncharacterized protein</fullName>
    </submittedName>
</protein>
<evidence type="ECO:0000313" key="4">
    <source>
        <dbReference type="Proteomes" id="UP000630594"/>
    </source>
</evidence>
<evidence type="ECO:0000256" key="2">
    <source>
        <dbReference type="SAM" id="Phobius"/>
    </source>
</evidence>